<protein>
    <submittedName>
        <fullName evidence="2">Uncharacterized protein</fullName>
    </submittedName>
</protein>
<keyword evidence="1" id="KW-0732">Signal</keyword>
<evidence type="ECO:0000313" key="2">
    <source>
        <dbReference type="EMBL" id="MPR35143.1"/>
    </source>
</evidence>
<accession>A0A7C9BII1</accession>
<dbReference type="EMBL" id="WHLY01000002">
    <property type="protein sequence ID" value="MPR35143.1"/>
    <property type="molecule type" value="Genomic_DNA"/>
</dbReference>
<dbReference type="Proteomes" id="UP000479293">
    <property type="component" value="Unassembled WGS sequence"/>
</dbReference>
<proteinExistence type="predicted"/>
<comment type="caution">
    <text evidence="2">The sequence shown here is derived from an EMBL/GenBank/DDBJ whole genome shotgun (WGS) entry which is preliminary data.</text>
</comment>
<evidence type="ECO:0000256" key="1">
    <source>
        <dbReference type="SAM" id="SignalP"/>
    </source>
</evidence>
<organism evidence="2 3">
    <name type="scientific">Salmonirosea aquatica</name>
    <dbReference type="NCBI Taxonomy" id="2654236"/>
    <lineage>
        <taxon>Bacteria</taxon>
        <taxon>Pseudomonadati</taxon>
        <taxon>Bacteroidota</taxon>
        <taxon>Cytophagia</taxon>
        <taxon>Cytophagales</taxon>
        <taxon>Spirosomataceae</taxon>
        <taxon>Salmonirosea</taxon>
    </lineage>
</organism>
<reference evidence="2 3" key="1">
    <citation type="submission" date="2019-10" db="EMBL/GenBank/DDBJ databases">
        <title>Draft Genome Sequence of Cytophagaceae sp. SJW1-29.</title>
        <authorList>
            <person name="Choi A."/>
        </authorList>
    </citation>
    <scope>NUCLEOTIDE SEQUENCE [LARGE SCALE GENOMIC DNA]</scope>
    <source>
        <strain evidence="2 3">SJW1-29</strain>
    </source>
</reference>
<feature type="chain" id="PRO_5028962762" evidence="1">
    <location>
        <begin position="21"/>
        <end position="445"/>
    </location>
</feature>
<name>A0A7C9BII1_9BACT</name>
<dbReference type="AlphaFoldDB" id="A0A7C9BII1"/>
<keyword evidence="3" id="KW-1185">Reference proteome</keyword>
<dbReference type="RefSeq" id="WP_152761942.1">
    <property type="nucleotide sequence ID" value="NZ_WHLY01000002.1"/>
</dbReference>
<evidence type="ECO:0000313" key="3">
    <source>
        <dbReference type="Proteomes" id="UP000479293"/>
    </source>
</evidence>
<gene>
    <name evidence="2" type="ORF">GBK04_17765</name>
</gene>
<feature type="signal peptide" evidence="1">
    <location>
        <begin position="1"/>
        <end position="20"/>
    </location>
</feature>
<sequence>MKYLSLLALLLAFLCFSARGQQKIVVEKAGQGGKKELDFSKIRSGIAQNPDPVPGLNDDMRFNQIISMEILSLEGSMVVEAYLNSTNGVFGYSGEMMRVGWKGMAQTEETDHIKFVTFLPNADALMYTETPETGKIAAKMGSGVSMVSAHFDRWNNSQMFWNGARKTGNSRRWPYEQGLVLEEYKYSSEGKNYTFWMHDWGVMADRPLAKNYVATAFGVGYLYNEKNRHLFYLHEISDGVNGIAVRNIIPLDASAPKGSYLSRVPFSGQGYKPMGEYLAKELALSNAQIDENVARERQNASEEENAELRRIKMQQAEKIGDISENLKQNNGDFLQTSDLADLAKAYTNPENQVSMWQIMDLQFQARNEEIQNELSDRNLTPEKRKELNKQKACLTNQQRVLETFRTREKNIKKKYETGDPDDKQADEIGTLYQQYAAESAKACPE</sequence>